<evidence type="ECO:0000256" key="9">
    <source>
        <dbReference type="SAM" id="MobiDB-lite"/>
    </source>
</evidence>
<dbReference type="GeneID" id="6755069"/>
<feature type="region of interest" description="Disordered" evidence="9">
    <location>
        <begin position="277"/>
        <end position="313"/>
    </location>
</feature>
<evidence type="ECO:0000256" key="3">
    <source>
        <dbReference type="ARBA" id="ARBA00006072"/>
    </source>
</evidence>
<keyword evidence="5" id="KW-0963">Cytoplasm</keyword>
<accession>B3S051</accession>
<evidence type="ECO:0000256" key="2">
    <source>
        <dbReference type="ARBA" id="ARBA00004613"/>
    </source>
</evidence>
<gene>
    <name evidence="10" type="ORF">TRIADDRAFT_57686</name>
</gene>
<comment type="similarity">
    <text evidence="3">Belongs to the SVBP family.</text>
</comment>
<sequence>MATDVIVSKLPFHAGITLAATTYKSLHSNSNINRSVKKATTKNRRRKGTRKPLSKSSESVTRKGSNSIDNGNNCEIIYQSGEETLHSESSIEVIDVNKGQETIKSAKSKGRLISRGIKSATKDPRENRKSSKKHKTKLKLTNRIKTVQNFTDINSNDIKIKIQKITKGISDLHTSQLKTKDYGIKSNINSTITLPQIPKVIQASNASGKKLPQSRIYLSEKQSKGLHEGISAAPPCTPENEFAKNFLYIPSLSDIRSQRAIKNRLIKLQKIYNEKEEKEKMRQLQSEENTKKKSKINSTNQLKSWQRMQESNL</sequence>
<dbReference type="OMA" id="CTPENEF"/>
<dbReference type="GO" id="GO:0005856">
    <property type="term" value="C:cytoskeleton"/>
    <property type="evidence" value="ECO:0007669"/>
    <property type="project" value="UniProtKB-SubCell"/>
</dbReference>
<dbReference type="InterPro" id="IPR031378">
    <property type="entry name" value="SVBP"/>
</dbReference>
<feature type="compositionally biased region" description="Polar residues" evidence="9">
    <location>
        <begin position="301"/>
        <end position="313"/>
    </location>
</feature>
<dbReference type="Proteomes" id="UP000009022">
    <property type="component" value="Unassembled WGS sequence"/>
</dbReference>
<comment type="subcellular location">
    <subcellularLocation>
        <location evidence="1">Cytoplasm</location>
        <location evidence="1">Cytoskeleton</location>
    </subcellularLocation>
    <subcellularLocation>
        <location evidence="2">Secreted</location>
    </subcellularLocation>
</comment>
<dbReference type="GO" id="GO:0005576">
    <property type="term" value="C:extracellular region"/>
    <property type="evidence" value="ECO:0007669"/>
    <property type="project" value="UniProtKB-SubCell"/>
</dbReference>
<evidence type="ECO:0000256" key="6">
    <source>
        <dbReference type="ARBA" id="ARBA00022525"/>
    </source>
</evidence>
<evidence type="ECO:0000256" key="8">
    <source>
        <dbReference type="ARBA" id="ARBA00023212"/>
    </source>
</evidence>
<keyword evidence="11" id="KW-1185">Reference proteome</keyword>
<dbReference type="InParanoid" id="B3S051"/>
<dbReference type="GO" id="GO:0009306">
    <property type="term" value="P:protein secretion"/>
    <property type="evidence" value="ECO:0000318"/>
    <property type="project" value="GO_Central"/>
</dbReference>
<evidence type="ECO:0000256" key="4">
    <source>
        <dbReference type="ARBA" id="ARBA00018251"/>
    </source>
</evidence>
<dbReference type="OrthoDB" id="10035051at2759"/>
<keyword evidence="6" id="KW-0964">Secreted</keyword>
<dbReference type="PANTHER" id="PTHR34762">
    <property type="entry name" value="SMALL VASOHIBIN-BINDING PROTEIN"/>
    <property type="match status" value="1"/>
</dbReference>
<feature type="compositionally biased region" description="Basic residues" evidence="9">
    <location>
        <begin position="35"/>
        <end position="53"/>
    </location>
</feature>
<evidence type="ECO:0000313" key="10">
    <source>
        <dbReference type="EMBL" id="EDV23943.1"/>
    </source>
</evidence>
<evidence type="ECO:0000256" key="7">
    <source>
        <dbReference type="ARBA" id="ARBA00023054"/>
    </source>
</evidence>
<dbReference type="KEGG" id="tad:TRIADDRAFT_57686"/>
<dbReference type="CTD" id="6755069"/>
<dbReference type="RefSeq" id="XP_002113469.1">
    <property type="nucleotide sequence ID" value="XM_002113433.1"/>
</dbReference>
<organism evidence="10 11">
    <name type="scientific">Trichoplax adhaerens</name>
    <name type="common">Trichoplax reptans</name>
    <dbReference type="NCBI Taxonomy" id="10228"/>
    <lineage>
        <taxon>Eukaryota</taxon>
        <taxon>Metazoa</taxon>
        <taxon>Placozoa</taxon>
        <taxon>Uniplacotomia</taxon>
        <taxon>Trichoplacea</taxon>
        <taxon>Trichoplacidae</taxon>
        <taxon>Trichoplax</taxon>
    </lineage>
</organism>
<feature type="region of interest" description="Disordered" evidence="9">
    <location>
        <begin position="31"/>
        <end position="73"/>
    </location>
</feature>
<reference evidence="10 11" key="1">
    <citation type="journal article" date="2008" name="Nature">
        <title>The Trichoplax genome and the nature of placozoans.</title>
        <authorList>
            <person name="Srivastava M."/>
            <person name="Begovic E."/>
            <person name="Chapman J."/>
            <person name="Putnam N.H."/>
            <person name="Hellsten U."/>
            <person name="Kawashima T."/>
            <person name="Kuo A."/>
            <person name="Mitros T."/>
            <person name="Salamov A."/>
            <person name="Carpenter M.L."/>
            <person name="Signorovitch A.Y."/>
            <person name="Moreno M.A."/>
            <person name="Kamm K."/>
            <person name="Grimwood J."/>
            <person name="Schmutz J."/>
            <person name="Shapiro H."/>
            <person name="Grigoriev I.V."/>
            <person name="Buss L.W."/>
            <person name="Schierwater B."/>
            <person name="Dellaporta S.L."/>
            <person name="Rokhsar D.S."/>
        </authorList>
    </citation>
    <scope>NUCLEOTIDE SEQUENCE [LARGE SCALE GENOMIC DNA]</scope>
    <source>
        <strain evidence="10 11">Grell-BS-1999</strain>
    </source>
</reference>
<feature type="compositionally biased region" description="Polar residues" evidence="9">
    <location>
        <begin position="54"/>
        <end position="73"/>
    </location>
</feature>
<dbReference type="GO" id="GO:0031397">
    <property type="term" value="P:negative regulation of protein ubiquitination"/>
    <property type="evidence" value="ECO:0000318"/>
    <property type="project" value="GO_Central"/>
</dbReference>
<keyword evidence="7" id="KW-0175">Coiled coil</keyword>
<feature type="region of interest" description="Disordered" evidence="9">
    <location>
        <begin position="102"/>
        <end position="135"/>
    </location>
</feature>
<proteinExistence type="inferred from homology"/>
<dbReference type="AlphaFoldDB" id="B3S051"/>
<evidence type="ECO:0000256" key="5">
    <source>
        <dbReference type="ARBA" id="ARBA00022490"/>
    </source>
</evidence>
<dbReference type="GO" id="GO:0045177">
    <property type="term" value="C:apical part of cell"/>
    <property type="evidence" value="ECO:0000318"/>
    <property type="project" value="GO_Central"/>
</dbReference>
<name>B3S051_TRIAD</name>
<protein>
    <recommendedName>
        <fullName evidence="4">Small vasohibin-binding protein</fullName>
    </recommendedName>
</protein>
<evidence type="ECO:0000256" key="1">
    <source>
        <dbReference type="ARBA" id="ARBA00004245"/>
    </source>
</evidence>
<feature type="compositionally biased region" description="Basic and acidic residues" evidence="9">
    <location>
        <begin position="120"/>
        <end position="129"/>
    </location>
</feature>
<dbReference type="EMBL" id="DS985246">
    <property type="protein sequence ID" value="EDV23943.1"/>
    <property type="molecule type" value="Genomic_DNA"/>
</dbReference>
<keyword evidence="8" id="KW-0206">Cytoskeleton</keyword>
<evidence type="ECO:0000313" key="11">
    <source>
        <dbReference type="Proteomes" id="UP000009022"/>
    </source>
</evidence>
<dbReference type="HOGENOM" id="CLU_889445_0_0_1"/>
<dbReference type="PANTHER" id="PTHR34762:SF1">
    <property type="entry name" value="SMALL VASOHIBIN-BINDING PROTEIN"/>
    <property type="match status" value="1"/>
</dbReference>